<feature type="compositionally biased region" description="Basic residues" evidence="1">
    <location>
        <begin position="102"/>
        <end position="116"/>
    </location>
</feature>
<protein>
    <submittedName>
        <fullName evidence="3">Large proline-rich protein BAG6-like</fullName>
    </submittedName>
</protein>
<dbReference type="GeneID" id="110195605"/>
<accession>A0A6P5IYU1</accession>
<evidence type="ECO:0000313" key="2">
    <source>
        <dbReference type="Proteomes" id="UP000515140"/>
    </source>
</evidence>
<feature type="region of interest" description="Disordered" evidence="1">
    <location>
        <begin position="231"/>
        <end position="272"/>
    </location>
</feature>
<organism evidence="2 3">
    <name type="scientific">Phascolarctos cinereus</name>
    <name type="common">Koala</name>
    <dbReference type="NCBI Taxonomy" id="38626"/>
    <lineage>
        <taxon>Eukaryota</taxon>
        <taxon>Metazoa</taxon>
        <taxon>Chordata</taxon>
        <taxon>Craniata</taxon>
        <taxon>Vertebrata</taxon>
        <taxon>Euteleostomi</taxon>
        <taxon>Mammalia</taxon>
        <taxon>Metatheria</taxon>
        <taxon>Diprotodontia</taxon>
        <taxon>Phascolarctidae</taxon>
        <taxon>Phascolarctos</taxon>
    </lineage>
</organism>
<proteinExistence type="predicted"/>
<gene>
    <name evidence="3" type="primary">LOC110195605</name>
</gene>
<dbReference type="InParanoid" id="A0A6P5IYU1"/>
<dbReference type="KEGG" id="pcw:110195605"/>
<feature type="region of interest" description="Disordered" evidence="1">
    <location>
        <begin position="83"/>
        <end position="182"/>
    </location>
</feature>
<feature type="compositionally biased region" description="Pro residues" evidence="1">
    <location>
        <begin position="163"/>
        <end position="182"/>
    </location>
</feature>
<name>A0A6P5IYU1_PHACI</name>
<feature type="region of interest" description="Disordered" evidence="1">
    <location>
        <begin position="32"/>
        <end position="57"/>
    </location>
</feature>
<reference evidence="3" key="1">
    <citation type="submission" date="2025-08" db="UniProtKB">
        <authorList>
            <consortium name="RefSeq"/>
        </authorList>
    </citation>
    <scope>IDENTIFICATION</scope>
    <source>
        <tissue evidence="3">Spleen</tissue>
    </source>
</reference>
<evidence type="ECO:0000256" key="1">
    <source>
        <dbReference type="SAM" id="MobiDB-lite"/>
    </source>
</evidence>
<dbReference type="AlphaFoldDB" id="A0A6P5IYU1"/>
<dbReference type="RefSeq" id="XP_020824106.1">
    <property type="nucleotide sequence ID" value="XM_020968447.1"/>
</dbReference>
<evidence type="ECO:0000313" key="3">
    <source>
        <dbReference type="RefSeq" id="XP_020824106.1"/>
    </source>
</evidence>
<sequence length="272" mass="28714">MGIGTQSSLVGRESPWNTLMLRGCYLSRKQANDQIERGSPAGKKATKLGQPSAGRANRARSLCYQPLRTDGALPGSLMCTLAAGSTKPREKANERAHGWAGRPRRQPRPRQHQRQPGHKDRGPAAPAAYDSHIPATAGTPSKEPAARLGRHLTGGRKQLCPRSPTPSSPALPPPRQPVLAPQPCPLGSRSPCAAAVECVAAPRSPAIPRAPCLWCRGRVRAVAADWVAQLSPASVSPPPPLSKPPPHPSTHTRRRVGPGSSAPGLSGHVSRL</sequence>
<feature type="compositionally biased region" description="Basic and acidic residues" evidence="1">
    <location>
        <begin position="87"/>
        <end position="97"/>
    </location>
</feature>
<feature type="compositionally biased region" description="Pro residues" evidence="1">
    <location>
        <begin position="235"/>
        <end position="248"/>
    </location>
</feature>
<keyword evidence="2" id="KW-1185">Reference proteome</keyword>
<dbReference type="Proteomes" id="UP000515140">
    <property type="component" value="Unplaced"/>
</dbReference>